<reference evidence="12" key="2">
    <citation type="journal article" date="2021" name="PeerJ">
        <title>Extensive microbial diversity within the chicken gut microbiome revealed by metagenomics and culture.</title>
        <authorList>
            <person name="Gilroy R."/>
            <person name="Ravi A."/>
            <person name="Getino M."/>
            <person name="Pursley I."/>
            <person name="Horton D.L."/>
            <person name="Alikhan N.F."/>
            <person name="Baker D."/>
            <person name="Gharbi K."/>
            <person name="Hall N."/>
            <person name="Watson M."/>
            <person name="Adriaenssens E.M."/>
            <person name="Foster-Nyarko E."/>
            <person name="Jarju S."/>
            <person name="Secka A."/>
            <person name="Antonio M."/>
            <person name="Oren A."/>
            <person name="Chaudhuri R.R."/>
            <person name="La Ragione R."/>
            <person name="Hildebrand F."/>
            <person name="Pallen M.J."/>
        </authorList>
    </citation>
    <scope>NUCLEOTIDE SEQUENCE</scope>
    <source>
        <strain evidence="12">B1-3475</strain>
    </source>
</reference>
<comment type="caution">
    <text evidence="12">The sequence shown here is derived from an EMBL/GenBank/DDBJ whole genome shotgun (WGS) entry which is preliminary data.</text>
</comment>
<reference evidence="12" key="1">
    <citation type="submission" date="2020-10" db="EMBL/GenBank/DDBJ databases">
        <authorList>
            <person name="Gilroy R."/>
        </authorList>
    </citation>
    <scope>NUCLEOTIDE SEQUENCE</scope>
    <source>
        <strain evidence="12">B1-3475</strain>
    </source>
</reference>
<dbReference type="GO" id="GO:0006508">
    <property type="term" value="P:proteolysis"/>
    <property type="evidence" value="ECO:0007669"/>
    <property type="project" value="UniProtKB-KW"/>
</dbReference>
<dbReference type="GO" id="GO:0046872">
    <property type="term" value="F:metal ion binding"/>
    <property type="evidence" value="ECO:0007669"/>
    <property type="project" value="UniProtKB-KW"/>
</dbReference>
<evidence type="ECO:0000256" key="2">
    <source>
        <dbReference type="ARBA" id="ARBA00007261"/>
    </source>
</evidence>
<dbReference type="EMBL" id="JADIMK010000084">
    <property type="protein sequence ID" value="MBO8456346.1"/>
    <property type="molecule type" value="Genomic_DNA"/>
</dbReference>
<keyword evidence="6" id="KW-0862">Zinc</keyword>
<dbReference type="InterPro" id="IPR011765">
    <property type="entry name" value="Pept_M16_N"/>
</dbReference>
<gene>
    <name evidence="12" type="ORF">IAC08_08120</name>
</gene>
<feature type="domain" description="Peptidase M16 C-terminal" evidence="11">
    <location>
        <begin position="708"/>
        <end position="867"/>
    </location>
</feature>
<dbReference type="SUPFAM" id="SSF63411">
    <property type="entry name" value="LuxS/MPP-like metallohydrolase"/>
    <property type="match status" value="4"/>
</dbReference>
<dbReference type="PROSITE" id="PS00143">
    <property type="entry name" value="INSULINASE"/>
    <property type="match status" value="1"/>
</dbReference>
<keyword evidence="5" id="KW-0378">Hydrolase</keyword>
<comment type="similarity">
    <text evidence="2 8">Belongs to the peptidase M16 family.</text>
</comment>
<keyword evidence="9" id="KW-0732">Signal</keyword>
<feature type="domain" description="Peptidase M16 C-terminal" evidence="11">
    <location>
        <begin position="206"/>
        <end position="389"/>
    </location>
</feature>
<evidence type="ECO:0000256" key="3">
    <source>
        <dbReference type="ARBA" id="ARBA00022670"/>
    </source>
</evidence>
<feature type="signal peptide" evidence="9">
    <location>
        <begin position="1"/>
        <end position="19"/>
    </location>
</feature>
<evidence type="ECO:0000313" key="13">
    <source>
        <dbReference type="Proteomes" id="UP000823617"/>
    </source>
</evidence>
<keyword evidence="3" id="KW-0645">Protease</keyword>
<feature type="domain" description="Peptidase M16 N-terminal" evidence="10">
    <location>
        <begin position="49"/>
        <end position="175"/>
    </location>
</feature>
<evidence type="ECO:0000259" key="11">
    <source>
        <dbReference type="Pfam" id="PF05193"/>
    </source>
</evidence>
<feature type="chain" id="PRO_5038868216" evidence="9">
    <location>
        <begin position="20"/>
        <end position="937"/>
    </location>
</feature>
<dbReference type="InterPro" id="IPR001431">
    <property type="entry name" value="Pept_M16_Zn_BS"/>
</dbReference>
<dbReference type="AlphaFoldDB" id="A0A9D9N0W3"/>
<dbReference type="InterPro" id="IPR011249">
    <property type="entry name" value="Metalloenz_LuxS/M16"/>
</dbReference>
<dbReference type="Gene3D" id="3.30.830.10">
    <property type="entry name" value="Metalloenzyme, LuxS/M16 peptidase-like"/>
    <property type="match status" value="4"/>
</dbReference>
<evidence type="ECO:0000256" key="5">
    <source>
        <dbReference type="ARBA" id="ARBA00022801"/>
    </source>
</evidence>
<dbReference type="GO" id="GO:0004222">
    <property type="term" value="F:metalloendopeptidase activity"/>
    <property type="evidence" value="ECO:0007669"/>
    <property type="project" value="InterPro"/>
</dbReference>
<evidence type="ECO:0000256" key="8">
    <source>
        <dbReference type="RuleBase" id="RU004447"/>
    </source>
</evidence>
<sequence length="937" mass="104742">MKRIITFFVILVAAVSAYGQTPQIQQLPNDPAVRKGQLDNGLTYYIRHNDKPEGRAEFYLATNVGAIQETPDQDGLAHFLEHMCFNGTKNLPGKTMLDYLQSIGAEFGRNINAATGVEQTTYMLNNIPVSRTGIVDTCLLIMHDYSHFVTCDPIEIDKERGVIIEEKRSRNNADWRMREKAMPFYYGDSKYATCTLIGSQENLETFKPESLVNFYRTWYRPDLQAVIVVGDIDVDYVESKIKDLFSDIPASVNPQQKVMPVIPDNREPVIGIITDPEASSTSVEVLWKAPARPEELNSTDLGMFLDLIHTYIAIIMQERFNDITSKPDAPFMNAGFGVGNLCETCEATIGNISCKTGEAIPAFKAFLTEVEKMKLYGFSDAEVSRAKDNILRAYEMAADAADTRKNAEFINEYISNFFDNQSYLEPATAYEYAKGFCSQINKELLNGVVSTMAPDTNMVIIYKAPEKEGIVHPTEADFLNAIAEVESAEIVANEEEHVNEPLLDPSALKGSKVKKEKTVAYGATEWTLKNGVKVVVLPTDYEKDQVIVSLVKEGGESLIATEDLPSFEDNIYSLFENNSGISKFPATTLSKMLAGKSVSVSASIGNVRHGIAATSSPKDIETALQLLYLKFVDPRFDFDEYMLGIEQLKAVLPNLVEQPNFIFQKRMSNDLYGDNPRRVVISEDVIEQASMETIERVYRNQLFKDAAGAIVYIVGDIDLDTLKPLVEKYIGSLPKGKKASEWVDNIPRIEKGVKEDVFAVNMETPMNTVLQVWTAYVPYSVKDAVLLDAASYILDMIYTETLREEEGGTYGASASMGLQRIPEDRAMIQVYFNTNPQQSDKLRKMAVEGLEKLAQDGPTGEQVAMVLENFKKKIPESRISNGYWLSNLQNWYNYDGEDFDALYEQAIGEISADSIKAVLQSILEQGNFIEIVMEPAE</sequence>
<dbReference type="Pfam" id="PF05193">
    <property type="entry name" value="Peptidase_M16_C"/>
    <property type="match status" value="2"/>
</dbReference>
<evidence type="ECO:0000256" key="7">
    <source>
        <dbReference type="ARBA" id="ARBA00023049"/>
    </source>
</evidence>
<name>A0A9D9N0W3_9BACT</name>
<dbReference type="Pfam" id="PF00675">
    <property type="entry name" value="Peptidase_M16"/>
    <property type="match status" value="1"/>
</dbReference>
<dbReference type="Proteomes" id="UP000823617">
    <property type="component" value="Unassembled WGS sequence"/>
</dbReference>
<evidence type="ECO:0000256" key="4">
    <source>
        <dbReference type="ARBA" id="ARBA00022723"/>
    </source>
</evidence>
<keyword evidence="4" id="KW-0479">Metal-binding</keyword>
<protein>
    <submittedName>
        <fullName evidence="12">Insulinase family protein</fullName>
    </submittedName>
</protein>
<evidence type="ECO:0000256" key="1">
    <source>
        <dbReference type="ARBA" id="ARBA00001947"/>
    </source>
</evidence>
<dbReference type="InterPro" id="IPR050626">
    <property type="entry name" value="Peptidase_M16"/>
</dbReference>
<evidence type="ECO:0000256" key="9">
    <source>
        <dbReference type="SAM" id="SignalP"/>
    </source>
</evidence>
<dbReference type="InterPro" id="IPR007863">
    <property type="entry name" value="Peptidase_M16_C"/>
</dbReference>
<proteinExistence type="inferred from homology"/>
<evidence type="ECO:0000256" key="6">
    <source>
        <dbReference type="ARBA" id="ARBA00022833"/>
    </source>
</evidence>
<evidence type="ECO:0000313" key="12">
    <source>
        <dbReference type="EMBL" id="MBO8456346.1"/>
    </source>
</evidence>
<dbReference type="PANTHER" id="PTHR43690:SF34">
    <property type="entry name" value="ZINC PROTEASE PQQL-LIKE"/>
    <property type="match status" value="1"/>
</dbReference>
<evidence type="ECO:0000259" key="10">
    <source>
        <dbReference type="Pfam" id="PF00675"/>
    </source>
</evidence>
<dbReference type="PANTHER" id="PTHR43690">
    <property type="entry name" value="NARDILYSIN"/>
    <property type="match status" value="1"/>
</dbReference>
<keyword evidence="7" id="KW-0482">Metalloprotease</keyword>
<accession>A0A9D9N0W3</accession>
<comment type="cofactor">
    <cofactor evidence="1">
        <name>Zn(2+)</name>
        <dbReference type="ChEBI" id="CHEBI:29105"/>
    </cofactor>
</comment>
<organism evidence="12 13">
    <name type="scientific">Candidatus Cryptobacteroides intestinigallinarum</name>
    <dbReference type="NCBI Taxonomy" id="2840767"/>
    <lineage>
        <taxon>Bacteria</taxon>
        <taxon>Pseudomonadati</taxon>
        <taxon>Bacteroidota</taxon>
        <taxon>Bacteroidia</taxon>
        <taxon>Bacteroidales</taxon>
        <taxon>Candidatus Cryptobacteroides</taxon>
    </lineage>
</organism>